<accession>A0A2A2JYJ3</accession>
<evidence type="ECO:0000256" key="1">
    <source>
        <dbReference type="SAM" id="SignalP"/>
    </source>
</evidence>
<reference evidence="2 3" key="1">
    <citation type="journal article" date="2017" name="Curr. Biol.">
        <title>Genome architecture and evolution of a unichromosomal asexual nematode.</title>
        <authorList>
            <person name="Fradin H."/>
            <person name="Zegar C."/>
            <person name="Gutwein M."/>
            <person name="Lucas J."/>
            <person name="Kovtun M."/>
            <person name="Corcoran D."/>
            <person name="Baugh L.R."/>
            <person name="Kiontke K."/>
            <person name="Gunsalus K."/>
            <person name="Fitch D.H."/>
            <person name="Piano F."/>
        </authorList>
    </citation>
    <scope>NUCLEOTIDE SEQUENCE [LARGE SCALE GENOMIC DNA]</scope>
    <source>
        <strain evidence="2">PF1309</strain>
    </source>
</reference>
<keyword evidence="1" id="KW-0732">Signal</keyword>
<dbReference type="AlphaFoldDB" id="A0A2A2JYJ3"/>
<feature type="chain" id="PRO_5013330869" evidence="1">
    <location>
        <begin position="23"/>
        <end position="119"/>
    </location>
</feature>
<dbReference type="Proteomes" id="UP000218231">
    <property type="component" value="Unassembled WGS sequence"/>
</dbReference>
<dbReference type="EMBL" id="LIAE01010027">
    <property type="protein sequence ID" value="PAV66846.1"/>
    <property type="molecule type" value="Genomic_DNA"/>
</dbReference>
<dbReference type="STRING" id="2018661.A0A2A2JYJ3"/>
<name>A0A2A2JYJ3_9BILA</name>
<organism evidence="2 3">
    <name type="scientific">Diploscapter pachys</name>
    <dbReference type="NCBI Taxonomy" id="2018661"/>
    <lineage>
        <taxon>Eukaryota</taxon>
        <taxon>Metazoa</taxon>
        <taxon>Ecdysozoa</taxon>
        <taxon>Nematoda</taxon>
        <taxon>Chromadorea</taxon>
        <taxon>Rhabditida</taxon>
        <taxon>Rhabditina</taxon>
        <taxon>Rhabditomorpha</taxon>
        <taxon>Rhabditoidea</taxon>
        <taxon>Rhabditidae</taxon>
        <taxon>Diploscapter</taxon>
    </lineage>
</organism>
<sequence length="119" mass="13882">MTCPYSLLIVLFRFCLFILVYCTVEDAPSSLPQFANKLINEFEHQSRVNIVEEAFEPVKKRLRVQSEYPRAVLEQARQHLDELFGNRVTALKASHLFPHLLPHSPSRYAFPRSFHPTKI</sequence>
<evidence type="ECO:0000313" key="2">
    <source>
        <dbReference type="EMBL" id="PAV66846.1"/>
    </source>
</evidence>
<comment type="caution">
    <text evidence="2">The sequence shown here is derived from an EMBL/GenBank/DDBJ whole genome shotgun (WGS) entry which is preliminary data.</text>
</comment>
<protein>
    <submittedName>
        <fullName evidence="2">Uncharacterized protein</fullName>
    </submittedName>
</protein>
<keyword evidence="3" id="KW-1185">Reference proteome</keyword>
<proteinExistence type="predicted"/>
<feature type="signal peptide" evidence="1">
    <location>
        <begin position="1"/>
        <end position="22"/>
    </location>
</feature>
<evidence type="ECO:0000313" key="3">
    <source>
        <dbReference type="Proteomes" id="UP000218231"/>
    </source>
</evidence>
<gene>
    <name evidence="2" type="ORF">WR25_00355</name>
</gene>